<feature type="region of interest" description="Disordered" evidence="1">
    <location>
        <begin position="1"/>
        <end position="29"/>
    </location>
</feature>
<evidence type="ECO:0000256" key="1">
    <source>
        <dbReference type="SAM" id="MobiDB-lite"/>
    </source>
</evidence>
<evidence type="ECO:0008006" key="4">
    <source>
        <dbReference type="Google" id="ProtNLM"/>
    </source>
</evidence>
<protein>
    <recommendedName>
        <fullName evidence="4">Bacterial EndoU nuclease domain-containing protein</fullName>
    </recommendedName>
</protein>
<dbReference type="eggNOG" id="COG3209">
    <property type="taxonomic scope" value="Bacteria"/>
</dbReference>
<evidence type="ECO:0000313" key="3">
    <source>
        <dbReference type="Proteomes" id="UP000005435"/>
    </source>
</evidence>
<dbReference type="STRING" id="720554.Clocl_0836"/>
<proteinExistence type="predicted"/>
<reference evidence="2 3" key="2">
    <citation type="journal article" date="2012" name="Stand. Genomic Sci.">
        <title>Complete Genome Sequence of Clostridium clariflavum DSM 19732.</title>
        <authorList>
            <person name="Izquierdo J.A."/>
            <person name="Goodwin L."/>
            <person name="Davenport K.W."/>
            <person name="Teshima H."/>
            <person name="Bruce D."/>
            <person name="Detter C."/>
            <person name="Tapia R."/>
            <person name="Han S."/>
            <person name="Land M."/>
            <person name="Hauser L."/>
            <person name="Jeffries C.D."/>
            <person name="Han J."/>
            <person name="Pitluck S."/>
            <person name="Nolan M."/>
            <person name="Chen A."/>
            <person name="Huntemann M."/>
            <person name="Mavromatis K."/>
            <person name="Mikhailova N."/>
            <person name="Liolios K."/>
            <person name="Woyke T."/>
            <person name="Lynd L.R."/>
        </authorList>
    </citation>
    <scope>NUCLEOTIDE SEQUENCE [LARGE SCALE GENOMIC DNA]</scope>
    <source>
        <strain evidence="3">DSM 19732 / NBRC 101661 / EBR45</strain>
    </source>
</reference>
<name>G8LVW0_ACECE</name>
<dbReference type="AlphaFoldDB" id="G8LVW0"/>
<gene>
    <name evidence="2" type="ordered locus">Clocl_0836</name>
</gene>
<dbReference type="KEGG" id="ccl:Clocl_0836"/>
<organism evidence="2 3">
    <name type="scientific">Acetivibrio clariflavus (strain DSM 19732 / NBRC 101661 / EBR45)</name>
    <name type="common">Clostridium clariflavum</name>
    <dbReference type="NCBI Taxonomy" id="720554"/>
    <lineage>
        <taxon>Bacteria</taxon>
        <taxon>Bacillati</taxon>
        <taxon>Bacillota</taxon>
        <taxon>Clostridia</taxon>
        <taxon>Eubacteriales</taxon>
        <taxon>Oscillospiraceae</taxon>
        <taxon>Acetivibrio</taxon>
    </lineage>
</organism>
<dbReference type="Proteomes" id="UP000005435">
    <property type="component" value="Chromosome"/>
</dbReference>
<dbReference type="EMBL" id="CP003065">
    <property type="protein sequence ID" value="AEV67527.1"/>
    <property type="molecule type" value="Genomic_DNA"/>
</dbReference>
<accession>G8LVW0</accession>
<reference evidence="3" key="1">
    <citation type="submission" date="2011-12" db="EMBL/GenBank/DDBJ databases">
        <title>Complete sequence of Clostridium clariflavum DSM 19732.</title>
        <authorList>
            <consortium name="US DOE Joint Genome Institute"/>
            <person name="Lucas S."/>
            <person name="Han J."/>
            <person name="Lapidus A."/>
            <person name="Cheng J.-F."/>
            <person name="Goodwin L."/>
            <person name="Pitluck S."/>
            <person name="Peters L."/>
            <person name="Teshima H."/>
            <person name="Detter J.C."/>
            <person name="Han C."/>
            <person name="Tapia R."/>
            <person name="Land M."/>
            <person name="Hauser L."/>
            <person name="Kyrpides N."/>
            <person name="Ivanova N."/>
            <person name="Pagani I."/>
            <person name="Kitzmiller T."/>
            <person name="Lynd L."/>
            <person name="Izquierdo J."/>
            <person name="Woyke T."/>
        </authorList>
    </citation>
    <scope>NUCLEOTIDE SEQUENCE [LARGE SCALE GENOMIC DNA]</scope>
    <source>
        <strain evidence="3">DSM 19732 / NBRC 101661 / EBR45</strain>
    </source>
</reference>
<feature type="compositionally biased region" description="Polar residues" evidence="1">
    <location>
        <begin position="1"/>
        <end position="13"/>
    </location>
</feature>
<evidence type="ECO:0000313" key="2">
    <source>
        <dbReference type="EMBL" id="AEV67527.1"/>
    </source>
</evidence>
<keyword evidence="3" id="KW-1185">Reference proteome</keyword>
<sequence>MVHNAGSNYSTSRVPHRTKPRIEEGNLNEGWKHIDARHVTGNHPKGSGDLFPSGTTRKQIEDAAQIVVKKGTRISDPSKRIQTFEKVIKVNGRRDLVRVIVDADDFNRVITIFPVRGGG</sequence>
<dbReference type="HOGENOM" id="CLU_2057292_0_0_9"/>
<feature type="compositionally biased region" description="Basic and acidic residues" evidence="1">
    <location>
        <begin position="20"/>
        <end position="29"/>
    </location>
</feature>